<evidence type="ECO:0000313" key="2">
    <source>
        <dbReference type="EMBL" id="KNE94397.1"/>
    </source>
</evidence>
<proteinExistence type="predicted"/>
<evidence type="ECO:0000256" key="1">
    <source>
        <dbReference type="SAM" id="MobiDB-lite"/>
    </source>
</evidence>
<feature type="compositionally biased region" description="Polar residues" evidence="1">
    <location>
        <begin position="61"/>
        <end position="76"/>
    </location>
</feature>
<evidence type="ECO:0000313" key="3">
    <source>
        <dbReference type="Proteomes" id="UP000054564"/>
    </source>
</evidence>
<reference evidence="3" key="1">
    <citation type="submission" date="2014-03" db="EMBL/GenBank/DDBJ databases">
        <title>The Genome Sequence of Puccinia striiformis f. sp. tritici PST-78.</title>
        <authorList>
            <consortium name="The Broad Institute Genome Sequencing Platform"/>
            <person name="Cuomo C."/>
            <person name="Hulbert S."/>
            <person name="Chen X."/>
            <person name="Walker B."/>
            <person name="Young S.K."/>
            <person name="Zeng Q."/>
            <person name="Gargeya S."/>
            <person name="Fitzgerald M."/>
            <person name="Haas B."/>
            <person name="Abouelleil A."/>
            <person name="Alvarado L."/>
            <person name="Arachchi H.M."/>
            <person name="Berlin A.M."/>
            <person name="Chapman S.B."/>
            <person name="Goldberg J."/>
            <person name="Griggs A."/>
            <person name="Gujja S."/>
            <person name="Hansen M."/>
            <person name="Howarth C."/>
            <person name="Imamovic A."/>
            <person name="Larimer J."/>
            <person name="McCowan C."/>
            <person name="Montmayeur A."/>
            <person name="Murphy C."/>
            <person name="Neiman D."/>
            <person name="Pearson M."/>
            <person name="Priest M."/>
            <person name="Roberts A."/>
            <person name="Saif S."/>
            <person name="Shea T."/>
            <person name="Sisk P."/>
            <person name="Sykes S."/>
            <person name="Wortman J."/>
            <person name="Nusbaum C."/>
            <person name="Birren B."/>
        </authorList>
    </citation>
    <scope>NUCLEOTIDE SEQUENCE [LARGE SCALE GENOMIC DNA]</scope>
    <source>
        <strain evidence="3">race PST-78</strain>
    </source>
</reference>
<gene>
    <name evidence="2" type="ORF">PSTG_12297</name>
</gene>
<sequence length="228" mass="24505">MTVRFRDVDSRSLLASLLSDANTTLGVTPALEEESLFSEIEEALNLRIDSWKVKIEEGVTLNSESGSQGQQTPNSKPTRRTAADKVQPSLFTSEELPDAAKEGGAQLATRPLTLHLSPLSDLCLEITPLTNGPVYTEGLNHCAPAGAKSGFKFSSGAFDMVKNYLLSVDGIQDTTQQNPISMASQLSPALVQVSHPDPFWKPDTVNFVKIAEASKETTTEPAGSWTAV</sequence>
<organism evidence="2 3">
    <name type="scientific">Puccinia striiformis f. sp. tritici PST-78</name>
    <dbReference type="NCBI Taxonomy" id="1165861"/>
    <lineage>
        <taxon>Eukaryota</taxon>
        <taxon>Fungi</taxon>
        <taxon>Dikarya</taxon>
        <taxon>Basidiomycota</taxon>
        <taxon>Pucciniomycotina</taxon>
        <taxon>Pucciniomycetes</taxon>
        <taxon>Pucciniales</taxon>
        <taxon>Pucciniaceae</taxon>
        <taxon>Puccinia</taxon>
    </lineage>
</organism>
<comment type="caution">
    <text evidence="2">The sequence shown here is derived from an EMBL/GenBank/DDBJ whole genome shotgun (WGS) entry which is preliminary data.</text>
</comment>
<name>A0A0L0V544_9BASI</name>
<feature type="region of interest" description="Disordered" evidence="1">
    <location>
        <begin position="61"/>
        <end position="102"/>
    </location>
</feature>
<dbReference type="STRING" id="1165861.A0A0L0V544"/>
<protein>
    <submittedName>
        <fullName evidence="2">Uncharacterized protein</fullName>
    </submittedName>
</protein>
<keyword evidence="3" id="KW-1185">Reference proteome</keyword>
<dbReference type="EMBL" id="AJIL01000118">
    <property type="protein sequence ID" value="KNE94397.1"/>
    <property type="molecule type" value="Genomic_DNA"/>
</dbReference>
<accession>A0A0L0V544</accession>
<dbReference type="Proteomes" id="UP000054564">
    <property type="component" value="Unassembled WGS sequence"/>
</dbReference>
<dbReference type="AlphaFoldDB" id="A0A0L0V544"/>